<evidence type="ECO:0000256" key="1">
    <source>
        <dbReference type="SAM" id="MobiDB-lite"/>
    </source>
</evidence>
<accession>A0A8H6HWY4</accession>
<name>A0A8H6HWY4_9AGAR</name>
<feature type="compositionally biased region" description="Basic and acidic residues" evidence="1">
    <location>
        <begin position="10"/>
        <end position="20"/>
    </location>
</feature>
<proteinExistence type="predicted"/>
<comment type="caution">
    <text evidence="2">The sequence shown here is derived from an EMBL/GenBank/DDBJ whole genome shotgun (WGS) entry which is preliminary data.</text>
</comment>
<organism evidence="2 3">
    <name type="scientific">Ephemerocybe angulata</name>
    <dbReference type="NCBI Taxonomy" id="980116"/>
    <lineage>
        <taxon>Eukaryota</taxon>
        <taxon>Fungi</taxon>
        <taxon>Dikarya</taxon>
        <taxon>Basidiomycota</taxon>
        <taxon>Agaricomycotina</taxon>
        <taxon>Agaricomycetes</taxon>
        <taxon>Agaricomycetidae</taxon>
        <taxon>Agaricales</taxon>
        <taxon>Agaricineae</taxon>
        <taxon>Psathyrellaceae</taxon>
        <taxon>Ephemerocybe</taxon>
    </lineage>
</organism>
<sequence length="214" mass="23884">MPPKASGTKKGKDVEMKDVINIDDSDDNEEETRGSRPSKIRPDVRPGPPWEETAANAPLEADDEESPAEIKTRWGKIDIRALTEAAAQAPSQYLSQQAPQVPQAPEETEAQSPMSTTSSTRSQAEVTIDTLLGRFWDMRSYDAVRVSTSFLDSHIGDLHAMQNRLLSHQENLIRTRNLLSAVIDSLARTVYTTEKADELRDKLDEIRALVNKKK</sequence>
<feature type="compositionally biased region" description="Low complexity" evidence="1">
    <location>
        <begin position="96"/>
        <end position="105"/>
    </location>
</feature>
<protein>
    <submittedName>
        <fullName evidence="2">Uncharacterized protein</fullName>
    </submittedName>
</protein>
<feature type="compositionally biased region" description="Polar residues" evidence="1">
    <location>
        <begin position="112"/>
        <end position="124"/>
    </location>
</feature>
<gene>
    <name evidence="2" type="ORF">DFP72DRAFT_1068316</name>
</gene>
<dbReference type="EMBL" id="JACGCI010000033">
    <property type="protein sequence ID" value="KAF6754753.1"/>
    <property type="molecule type" value="Genomic_DNA"/>
</dbReference>
<evidence type="ECO:0000313" key="2">
    <source>
        <dbReference type="EMBL" id="KAF6754753.1"/>
    </source>
</evidence>
<feature type="compositionally biased region" description="Acidic residues" evidence="1">
    <location>
        <begin position="21"/>
        <end position="30"/>
    </location>
</feature>
<dbReference type="AlphaFoldDB" id="A0A8H6HWY4"/>
<keyword evidence="3" id="KW-1185">Reference proteome</keyword>
<evidence type="ECO:0000313" key="3">
    <source>
        <dbReference type="Proteomes" id="UP000521943"/>
    </source>
</evidence>
<reference evidence="2 3" key="1">
    <citation type="submission" date="2020-07" db="EMBL/GenBank/DDBJ databases">
        <title>Comparative genomics of pyrophilous fungi reveals a link between fire events and developmental genes.</title>
        <authorList>
            <consortium name="DOE Joint Genome Institute"/>
            <person name="Steindorff A.S."/>
            <person name="Carver A."/>
            <person name="Calhoun S."/>
            <person name="Stillman K."/>
            <person name="Liu H."/>
            <person name="Lipzen A."/>
            <person name="Pangilinan J."/>
            <person name="Labutti K."/>
            <person name="Bruns T.D."/>
            <person name="Grigoriev I.V."/>
        </authorList>
    </citation>
    <scope>NUCLEOTIDE SEQUENCE [LARGE SCALE GENOMIC DNA]</scope>
    <source>
        <strain evidence="2 3">CBS 144469</strain>
    </source>
</reference>
<feature type="region of interest" description="Disordered" evidence="1">
    <location>
        <begin position="1"/>
        <end position="72"/>
    </location>
</feature>
<feature type="region of interest" description="Disordered" evidence="1">
    <location>
        <begin position="88"/>
        <end position="124"/>
    </location>
</feature>
<dbReference type="Proteomes" id="UP000521943">
    <property type="component" value="Unassembled WGS sequence"/>
</dbReference>